<comment type="caution">
    <text evidence="1">The sequence shown here is derived from an EMBL/GenBank/DDBJ whole genome shotgun (WGS) entry which is preliminary data.</text>
</comment>
<gene>
    <name evidence="1" type="ORF">JJN12_04190</name>
</gene>
<keyword evidence="2" id="KW-1185">Reference proteome</keyword>
<dbReference type="EMBL" id="JAEPRJ010000001">
    <property type="protein sequence ID" value="MBK5896984.1"/>
    <property type="molecule type" value="Genomic_DNA"/>
</dbReference>
<protein>
    <submittedName>
        <fullName evidence="1">Uncharacterized protein</fullName>
    </submittedName>
</protein>
<evidence type="ECO:0000313" key="2">
    <source>
        <dbReference type="Proteomes" id="UP000604730"/>
    </source>
</evidence>
<organism evidence="1 2">
    <name type="scientific">Catonella massiliensis</name>
    <dbReference type="NCBI Taxonomy" id="2799636"/>
    <lineage>
        <taxon>Bacteria</taxon>
        <taxon>Bacillati</taxon>
        <taxon>Bacillota</taxon>
        <taxon>Clostridia</taxon>
        <taxon>Lachnospirales</taxon>
        <taxon>Lachnospiraceae</taxon>
        <taxon>Catonella</taxon>
    </lineage>
</organism>
<sequence>MGLLDIVKKLATGASDEDNRKNKARMREIFNSLVESGDDYKLIYCHLENYNDVVVASVTVHSNFIVGYKPGEVVVIQVSPDLTEYGEAEVFNKENGGQVAASWTGFCSVAKEGKMYQLEPITYSPGINRGAKYSVAVTQSGEEVSAFRKFCKAGF</sequence>
<dbReference type="Proteomes" id="UP000604730">
    <property type="component" value="Unassembled WGS sequence"/>
</dbReference>
<accession>A0ABS1IZ72</accession>
<proteinExistence type="predicted"/>
<dbReference type="RefSeq" id="WP_208428504.1">
    <property type="nucleotide sequence ID" value="NZ_JAEPRJ010000001.1"/>
</dbReference>
<reference evidence="1 2" key="1">
    <citation type="submission" date="2021-01" db="EMBL/GenBank/DDBJ databases">
        <title>Isolation and description of Catonella massiliensis sp. nov., a novel Catonella species, isolated from a stable periodontitis subject.</title>
        <authorList>
            <person name="Antezack A."/>
            <person name="Boxberger M."/>
            <person name="La Scola B."/>
            <person name="Monnet-Corti V."/>
        </authorList>
    </citation>
    <scope>NUCLEOTIDE SEQUENCE [LARGE SCALE GENOMIC DNA]</scope>
    <source>
        <strain evidence="1 2">Marseille-Q4567</strain>
    </source>
</reference>
<name>A0ABS1IZ72_9FIRM</name>
<evidence type="ECO:0000313" key="1">
    <source>
        <dbReference type="EMBL" id="MBK5896984.1"/>
    </source>
</evidence>